<keyword evidence="5 6" id="KW-0665">Pyrimidine biosynthesis</keyword>
<evidence type="ECO:0000256" key="5">
    <source>
        <dbReference type="ARBA" id="ARBA00022975"/>
    </source>
</evidence>
<dbReference type="InterPro" id="IPR002195">
    <property type="entry name" value="Dihydroorotase_CS"/>
</dbReference>
<name>A0ABT1ND38_9FIRM</name>
<dbReference type="PROSITE" id="PS00483">
    <property type="entry name" value="DIHYDROOROTASE_2"/>
    <property type="match status" value="1"/>
</dbReference>
<evidence type="ECO:0000256" key="6">
    <source>
        <dbReference type="HAMAP-Rule" id="MF_00220"/>
    </source>
</evidence>
<proteinExistence type="inferred from homology"/>
<accession>A0ABT1ND38</accession>
<evidence type="ECO:0000313" key="9">
    <source>
        <dbReference type="Proteomes" id="UP001651880"/>
    </source>
</evidence>
<feature type="binding site" evidence="6">
    <location>
        <position position="310"/>
    </location>
    <ligand>
        <name>substrate</name>
    </ligand>
</feature>
<dbReference type="Proteomes" id="UP001651880">
    <property type="component" value="Unassembled WGS sequence"/>
</dbReference>
<feature type="binding site" evidence="6">
    <location>
        <position position="279"/>
    </location>
    <ligand>
        <name>substrate</name>
    </ligand>
</feature>
<evidence type="ECO:0000259" key="7">
    <source>
        <dbReference type="Pfam" id="PF12890"/>
    </source>
</evidence>
<comment type="similarity">
    <text evidence="2 6">Belongs to the metallo-dependent hydrolases superfamily. DHOase family. Class I DHOase subfamily.</text>
</comment>
<comment type="cofactor">
    <cofactor evidence="6">
        <name>Zn(2+)</name>
        <dbReference type="ChEBI" id="CHEBI:29105"/>
    </cofactor>
    <text evidence="6">Binds 2 Zn(2+) ions per subunit.</text>
</comment>
<dbReference type="Gene3D" id="2.30.40.10">
    <property type="entry name" value="Urease, subunit C, domain 1"/>
    <property type="match status" value="2"/>
</dbReference>
<dbReference type="InterPro" id="IPR050138">
    <property type="entry name" value="DHOase/Allantoinase_Hydrolase"/>
</dbReference>
<dbReference type="NCBIfam" id="TIGR00857">
    <property type="entry name" value="pyrC_multi"/>
    <property type="match status" value="1"/>
</dbReference>
<dbReference type="SUPFAM" id="SSF51338">
    <property type="entry name" value="Composite domain of metallo-dependent hydrolases"/>
    <property type="match status" value="1"/>
</dbReference>
<dbReference type="Pfam" id="PF12890">
    <property type="entry name" value="DHOase"/>
    <property type="match status" value="1"/>
</dbReference>
<comment type="function">
    <text evidence="1 6">Catalyzes the reversible cyclization of carbamoyl aspartate to dihydroorotate.</text>
</comment>
<dbReference type="InterPro" id="IPR004722">
    <property type="entry name" value="DHOase"/>
</dbReference>
<dbReference type="InterPro" id="IPR032466">
    <property type="entry name" value="Metal_Hydrolase"/>
</dbReference>
<keyword evidence="9" id="KW-1185">Reference proteome</keyword>
<dbReference type="PANTHER" id="PTHR43668:SF2">
    <property type="entry name" value="ALLANTOINASE"/>
    <property type="match status" value="1"/>
</dbReference>
<feature type="binding site" evidence="6">
    <location>
        <position position="153"/>
    </location>
    <ligand>
        <name>Zn(2+)</name>
        <dbReference type="ChEBI" id="CHEBI:29105"/>
        <label>2</label>
    </ligand>
</feature>
<dbReference type="EMBL" id="JAJEKE010000001">
    <property type="protein sequence ID" value="MCQ1528078.1"/>
    <property type="molecule type" value="Genomic_DNA"/>
</dbReference>
<feature type="binding site" evidence="6">
    <location>
        <position position="153"/>
    </location>
    <ligand>
        <name>Zn(2+)</name>
        <dbReference type="ChEBI" id="CHEBI:29105"/>
        <label>1</label>
    </ligand>
</feature>
<dbReference type="InterPro" id="IPR011059">
    <property type="entry name" value="Metal-dep_hydrolase_composite"/>
</dbReference>
<feature type="binding site" evidence="6">
    <location>
        <position position="61"/>
    </location>
    <ligand>
        <name>Zn(2+)</name>
        <dbReference type="ChEBI" id="CHEBI:29105"/>
        <label>1</label>
    </ligand>
</feature>
<dbReference type="RefSeq" id="WP_255225584.1">
    <property type="nucleotide sequence ID" value="NZ_JAJEKE010000001.1"/>
</dbReference>
<comment type="pathway">
    <text evidence="6">Pyrimidine metabolism; UMP biosynthesis via de novo pathway; (S)-dihydroorotate from bicarbonate: step 3/3.</text>
</comment>
<feature type="binding site" evidence="6">
    <location>
        <position position="180"/>
    </location>
    <ligand>
        <name>Zn(2+)</name>
        <dbReference type="ChEBI" id="CHEBI:29105"/>
        <label>2</label>
    </ligand>
</feature>
<evidence type="ECO:0000313" key="8">
    <source>
        <dbReference type="EMBL" id="MCQ1528078.1"/>
    </source>
</evidence>
<feature type="binding site" evidence="6">
    <location>
        <position position="233"/>
    </location>
    <ligand>
        <name>Zn(2+)</name>
        <dbReference type="ChEBI" id="CHEBI:29105"/>
        <label>2</label>
    </ligand>
</feature>
<organism evidence="8 9">
    <name type="scientific">Lutispora saccharofermentans</name>
    <dbReference type="NCBI Taxonomy" id="3024236"/>
    <lineage>
        <taxon>Bacteria</taxon>
        <taxon>Bacillati</taxon>
        <taxon>Bacillota</taxon>
        <taxon>Clostridia</taxon>
        <taxon>Lutisporales</taxon>
        <taxon>Lutisporaceae</taxon>
        <taxon>Lutispora</taxon>
    </lineage>
</organism>
<dbReference type="SUPFAM" id="SSF51556">
    <property type="entry name" value="Metallo-dependent hydrolases"/>
    <property type="match status" value="1"/>
</dbReference>
<feature type="domain" description="Dihydroorotase catalytic" evidence="7">
    <location>
        <begin position="51"/>
        <end position="237"/>
    </location>
</feature>
<comment type="catalytic activity">
    <reaction evidence="6">
        <text>(S)-dihydroorotate + H2O = N-carbamoyl-L-aspartate + H(+)</text>
        <dbReference type="Rhea" id="RHEA:24296"/>
        <dbReference type="ChEBI" id="CHEBI:15377"/>
        <dbReference type="ChEBI" id="CHEBI:15378"/>
        <dbReference type="ChEBI" id="CHEBI:30864"/>
        <dbReference type="ChEBI" id="CHEBI:32814"/>
        <dbReference type="EC" id="3.5.2.3"/>
    </reaction>
</comment>
<evidence type="ECO:0000256" key="3">
    <source>
        <dbReference type="ARBA" id="ARBA00022723"/>
    </source>
</evidence>
<dbReference type="PANTHER" id="PTHR43668">
    <property type="entry name" value="ALLANTOINASE"/>
    <property type="match status" value="1"/>
</dbReference>
<keyword evidence="4 6" id="KW-0378">Hydrolase</keyword>
<dbReference type="HAMAP" id="MF_00220_B">
    <property type="entry name" value="PyrC_classI_B"/>
    <property type="match status" value="1"/>
</dbReference>
<dbReference type="EC" id="3.5.2.3" evidence="6"/>
<reference evidence="8 9" key="1">
    <citation type="submission" date="2021-10" db="EMBL/GenBank/DDBJ databases">
        <title>Lutispora strain m25 sp. nov., a thermophilic, non-spore-forming bacterium isolated from a lab-scale methanogenic bioreactor digesting anaerobic sludge.</title>
        <authorList>
            <person name="El Houari A."/>
            <person name="Mcdonald J."/>
        </authorList>
    </citation>
    <scope>NUCLEOTIDE SEQUENCE [LARGE SCALE GENOMIC DNA]</scope>
    <source>
        <strain evidence="9">m25</strain>
    </source>
</reference>
<gene>
    <name evidence="6" type="primary">pyrC</name>
    <name evidence="8" type="ORF">LJD61_00735</name>
</gene>
<comment type="caution">
    <text evidence="8">The sequence shown here is derived from an EMBL/GenBank/DDBJ whole genome shotgun (WGS) entry which is preliminary data.</text>
</comment>
<sequence>MKILMKNCMLADGVNDYCGLFDVLIQHGRITRIDKDIIALEAERSIDLRGNAVVPGFIDMHCHLREPGYEYKETVESGSRAAARGGYTTICCMPNTKPVIDNINAFKVLRDIIDKSSKIEVIPIGALTLGQKGHELCDLQAMTDEGISLFSDDGCPVMNNSIMLQGLRQSLKKKFLIIDHCEDIDLAGDGVINEGEACTRLGLKGIPALAEELQVMRDVMLSQHTGAGIHIAHISTEGSLNIIRKAKQNGIKVSCEVTPHHLSLSEEDILAHDTSFKVNPPLRRFQDVLALREGLKDGTIDVIATDHAPHSTSDKPGDFNKAANGISGIELAFSVCYTYLVKTGILSLNELISKMSYKPSELLSLEKGRIAEGGIADLTAIDLDAEFIADREKLISKGKNMPYHGKKLWGETLLTISKGRIVYEKEGY</sequence>
<dbReference type="Gene3D" id="3.20.20.140">
    <property type="entry name" value="Metal-dependent hydrolases"/>
    <property type="match status" value="1"/>
</dbReference>
<evidence type="ECO:0000256" key="1">
    <source>
        <dbReference type="ARBA" id="ARBA00002368"/>
    </source>
</evidence>
<feature type="binding site" evidence="6">
    <location>
        <position position="306"/>
    </location>
    <ligand>
        <name>Zn(2+)</name>
        <dbReference type="ChEBI" id="CHEBI:29105"/>
        <label>1</label>
    </ligand>
</feature>
<dbReference type="CDD" id="cd01317">
    <property type="entry name" value="DHOase_IIa"/>
    <property type="match status" value="1"/>
</dbReference>
<dbReference type="InterPro" id="IPR024403">
    <property type="entry name" value="DHOase_cat"/>
</dbReference>
<feature type="binding site" evidence="6">
    <location>
        <begin position="63"/>
        <end position="65"/>
    </location>
    <ligand>
        <name>substrate</name>
    </ligand>
</feature>
<comment type="caution">
    <text evidence="6">Lacks conserved residue(s) required for the propagation of feature annotation.</text>
</comment>
<evidence type="ECO:0000256" key="4">
    <source>
        <dbReference type="ARBA" id="ARBA00022801"/>
    </source>
</evidence>
<feature type="binding site" evidence="6">
    <location>
        <position position="95"/>
    </location>
    <ligand>
        <name>substrate</name>
    </ligand>
</feature>
<feature type="active site" evidence="6">
    <location>
        <position position="306"/>
    </location>
</feature>
<feature type="binding site" evidence="6">
    <location>
        <position position="63"/>
    </location>
    <ligand>
        <name>Zn(2+)</name>
        <dbReference type="ChEBI" id="CHEBI:29105"/>
        <label>1</label>
    </ligand>
</feature>
<protein>
    <recommendedName>
        <fullName evidence="6">Dihydroorotase</fullName>
        <shortName evidence="6">DHOase</shortName>
        <ecNumber evidence="6">3.5.2.3</ecNumber>
    </recommendedName>
</protein>
<keyword evidence="6" id="KW-0862">Zinc</keyword>
<evidence type="ECO:0000256" key="2">
    <source>
        <dbReference type="ARBA" id="ARBA00010286"/>
    </source>
</evidence>
<keyword evidence="3 6" id="KW-0479">Metal-binding</keyword>